<proteinExistence type="predicted"/>
<sequence>MIHLTIDHQAVCVEEGTTILDAARQSNISIPTLCYHEDQQVKAVCRICVVEVEGQTLLPTACSTPVAEGMVVHTASPKVLMARKNILSLIFARHPQNCLVCQKSGRCELQKVAQDVGMYKPISYDLELRATPEDNSSPSIRRNHQKCILCMRCVEACNQVQGLHIMDKENRGFHTIVTTPYGKKLADTSCINCGQCVQVCPTGALTIHDDTGHIYQQISLEKTLVVQVAPSVRVTLAEALGEEPGTVSTGRLVTALKRLGFRYVFDSDFSADLTIMEEGTELLRRLKGEGPLPMITSCCPAWVKYCETYAPEYTRHLSTAKSPQQMFGALIKTCFAQRAGLDPKQICSVSIMPCTAKKFECKRAEMKDSGYQDVDYALTVQELARMIQSGGICFSDLPETPFDDPFGLGSGAGLIFGATGGVMEAALRTVHAVVTGRPMERLEYEPVRGFEGVKEAEVDLDGTVVKIAVAHGMTNAKRLLEEVRTGRSPYHFIEIMACPGGCIGGGGNAPRTWKKVEARKKAIYEAERELPVRQSHENPAITWIYENFLGEPNSPLAHQLLHTRYVNRQDLLR</sequence>
<dbReference type="PROSITE" id="PS51839">
    <property type="entry name" value="4FE4S_HC3"/>
    <property type="match status" value="1"/>
</dbReference>
<dbReference type="Gene3D" id="4.10.260.20">
    <property type="entry name" value="Iron hydrogenase, small subunit"/>
    <property type="match status" value="1"/>
</dbReference>
<dbReference type="InterPro" id="IPR036991">
    <property type="entry name" value="Fe_hydrogenase_ssu_sf"/>
</dbReference>
<evidence type="ECO:0000259" key="9">
    <source>
        <dbReference type="PROSITE" id="PS51839"/>
    </source>
</evidence>
<evidence type="ECO:0000259" key="7">
    <source>
        <dbReference type="PROSITE" id="PS51085"/>
    </source>
</evidence>
<dbReference type="InterPro" id="IPR049830">
    <property type="entry name" value="HndD"/>
</dbReference>
<dbReference type="PROSITE" id="PS51085">
    <property type="entry name" value="2FE2S_FER_2"/>
    <property type="match status" value="1"/>
</dbReference>
<dbReference type="PROSITE" id="PS51379">
    <property type="entry name" value="4FE4S_FER_2"/>
    <property type="match status" value="2"/>
</dbReference>
<dbReference type="Pfam" id="PF02906">
    <property type="entry name" value="Fe_hyd_lg_C"/>
    <property type="match status" value="1"/>
</dbReference>
<reference evidence="10" key="1">
    <citation type="journal article" date="2021" name="PeerJ">
        <title>Extensive microbial diversity within the chicken gut microbiome revealed by metagenomics and culture.</title>
        <authorList>
            <person name="Gilroy R."/>
            <person name="Ravi A."/>
            <person name="Getino M."/>
            <person name="Pursley I."/>
            <person name="Horton D.L."/>
            <person name="Alikhan N.F."/>
            <person name="Baker D."/>
            <person name="Gharbi K."/>
            <person name="Hall N."/>
            <person name="Watson M."/>
            <person name="Adriaenssens E.M."/>
            <person name="Foster-Nyarko E."/>
            <person name="Jarju S."/>
            <person name="Secka A."/>
            <person name="Antonio M."/>
            <person name="Oren A."/>
            <person name="Chaudhuri R.R."/>
            <person name="La Ragione R."/>
            <person name="Hildebrand F."/>
            <person name="Pallen M.J."/>
        </authorList>
    </citation>
    <scope>NUCLEOTIDE SEQUENCE</scope>
    <source>
        <strain evidence="10">ChiBcec16_6824</strain>
    </source>
</reference>
<dbReference type="InterPro" id="IPR013352">
    <property type="entry name" value="Fe_hydrogenase_subset"/>
</dbReference>
<dbReference type="GO" id="GO:0008901">
    <property type="term" value="F:ferredoxin hydrogenase activity"/>
    <property type="evidence" value="ECO:0007669"/>
    <property type="project" value="InterPro"/>
</dbReference>
<dbReference type="GO" id="GO:0042773">
    <property type="term" value="P:ATP synthesis coupled electron transport"/>
    <property type="evidence" value="ECO:0007669"/>
    <property type="project" value="InterPro"/>
</dbReference>
<dbReference type="SUPFAM" id="SSF54292">
    <property type="entry name" value="2Fe-2S ferredoxin-like"/>
    <property type="match status" value="1"/>
</dbReference>
<name>A0A9D2BZ80_9FIRM</name>
<organism evidence="10 11">
    <name type="scientific">Candidatus Flavonifractor merdigallinarum</name>
    <dbReference type="NCBI Taxonomy" id="2838589"/>
    <lineage>
        <taxon>Bacteria</taxon>
        <taxon>Bacillati</taxon>
        <taxon>Bacillota</taxon>
        <taxon>Clostridia</taxon>
        <taxon>Eubacteriales</taxon>
        <taxon>Oscillospiraceae</taxon>
        <taxon>Flavonifractor</taxon>
    </lineage>
</organism>
<dbReference type="InterPro" id="IPR004108">
    <property type="entry name" value="Fe_hydrogenase_lsu_C"/>
</dbReference>
<dbReference type="InterPro" id="IPR003149">
    <property type="entry name" value="Fe_hydrogenase_ssu"/>
</dbReference>
<dbReference type="SUPFAM" id="SSF54862">
    <property type="entry name" value="4Fe-4S ferredoxins"/>
    <property type="match status" value="1"/>
</dbReference>
<gene>
    <name evidence="10" type="ORF">H9841_04780</name>
</gene>
<keyword evidence="6" id="KW-0411">Iron-sulfur</keyword>
<feature type="domain" description="4Fe-4S His(Cys)3-ligated-type" evidence="9">
    <location>
        <begin position="78"/>
        <end position="117"/>
    </location>
</feature>
<dbReference type="InterPro" id="IPR017900">
    <property type="entry name" value="4Fe4S_Fe_S_CS"/>
</dbReference>
<dbReference type="InterPro" id="IPR001041">
    <property type="entry name" value="2Fe-2S_ferredoxin-type"/>
</dbReference>
<dbReference type="Pfam" id="PF13510">
    <property type="entry name" value="Fer2_4"/>
    <property type="match status" value="1"/>
</dbReference>
<dbReference type="NCBIfam" id="NF040763">
    <property type="entry name" value="FeFe_hydrog_A6"/>
    <property type="match status" value="1"/>
</dbReference>
<dbReference type="Pfam" id="PF10588">
    <property type="entry name" value="NADH-G_4Fe-4S_3"/>
    <property type="match status" value="1"/>
</dbReference>
<dbReference type="SMART" id="SM00929">
    <property type="entry name" value="NADH-G_4Fe-4S_3"/>
    <property type="match status" value="1"/>
</dbReference>
<dbReference type="InterPro" id="IPR009016">
    <property type="entry name" value="Fe_hydrogenase"/>
</dbReference>
<dbReference type="SUPFAM" id="SSF53920">
    <property type="entry name" value="Fe-only hydrogenase"/>
    <property type="match status" value="1"/>
</dbReference>
<keyword evidence="3" id="KW-0479">Metal-binding</keyword>
<dbReference type="InterPro" id="IPR019574">
    <property type="entry name" value="NADH_UbQ_OxRdtase_Gsu_4Fe4S-bd"/>
</dbReference>
<evidence type="ECO:0000313" key="10">
    <source>
        <dbReference type="EMBL" id="HIY21200.1"/>
    </source>
</evidence>
<feature type="domain" description="4Fe-4S ferredoxin-type" evidence="8">
    <location>
        <begin position="182"/>
        <end position="210"/>
    </location>
</feature>
<dbReference type="EMBL" id="DXDX01000086">
    <property type="protein sequence ID" value="HIY21200.1"/>
    <property type="molecule type" value="Genomic_DNA"/>
</dbReference>
<evidence type="ECO:0000256" key="3">
    <source>
        <dbReference type="ARBA" id="ARBA00022723"/>
    </source>
</evidence>
<dbReference type="CDD" id="cd00207">
    <property type="entry name" value="fer2"/>
    <property type="match status" value="1"/>
</dbReference>
<dbReference type="Gene3D" id="3.40.950.10">
    <property type="entry name" value="Fe-only Hydrogenase (Larger Subunit), Chain L, domain 3"/>
    <property type="match status" value="1"/>
</dbReference>
<keyword evidence="4" id="KW-0677">Repeat</keyword>
<dbReference type="Pfam" id="PF12838">
    <property type="entry name" value="Fer4_7"/>
    <property type="match status" value="1"/>
</dbReference>
<feature type="domain" description="4Fe-4S ferredoxin-type" evidence="8">
    <location>
        <begin position="138"/>
        <end position="168"/>
    </location>
</feature>
<evidence type="ECO:0000256" key="2">
    <source>
        <dbReference type="ARBA" id="ARBA00022485"/>
    </source>
</evidence>
<dbReference type="Pfam" id="PF02256">
    <property type="entry name" value="Fe_hyd_SSU"/>
    <property type="match status" value="1"/>
</dbReference>
<dbReference type="InterPro" id="IPR000283">
    <property type="entry name" value="NADH_UbQ_OxRdtase_75kDa_su_CS"/>
</dbReference>
<dbReference type="PROSITE" id="PS00641">
    <property type="entry name" value="COMPLEX1_75K_1"/>
    <property type="match status" value="1"/>
</dbReference>
<dbReference type="Gene3D" id="3.30.70.20">
    <property type="match status" value="1"/>
</dbReference>
<keyword evidence="5" id="KW-0408">Iron</keyword>
<evidence type="ECO:0000256" key="6">
    <source>
        <dbReference type="ARBA" id="ARBA00023014"/>
    </source>
</evidence>
<dbReference type="InterPro" id="IPR017896">
    <property type="entry name" value="4Fe4S_Fe-S-bd"/>
</dbReference>
<protein>
    <submittedName>
        <fullName evidence="10">[FeFe] hydrogenase, group A</fullName>
    </submittedName>
</protein>
<evidence type="ECO:0000256" key="5">
    <source>
        <dbReference type="ARBA" id="ARBA00023004"/>
    </source>
</evidence>
<comment type="cofactor">
    <cofactor evidence="1">
        <name>[4Fe-4S] cluster</name>
        <dbReference type="ChEBI" id="CHEBI:49883"/>
    </cofactor>
</comment>
<keyword evidence="2" id="KW-0004">4Fe-4S</keyword>
<accession>A0A9D2BZ80</accession>
<evidence type="ECO:0000256" key="1">
    <source>
        <dbReference type="ARBA" id="ARBA00001966"/>
    </source>
</evidence>
<dbReference type="Gene3D" id="3.10.20.740">
    <property type="match status" value="1"/>
</dbReference>
<dbReference type="PROSITE" id="PS00198">
    <property type="entry name" value="4FE4S_FER_1"/>
    <property type="match status" value="1"/>
</dbReference>
<dbReference type="NCBIfam" id="TIGR02512">
    <property type="entry name" value="FeFe_hydrog_A"/>
    <property type="match status" value="1"/>
</dbReference>
<dbReference type="GO" id="GO:0016020">
    <property type="term" value="C:membrane"/>
    <property type="evidence" value="ECO:0007669"/>
    <property type="project" value="InterPro"/>
</dbReference>
<reference evidence="10" key="2">
    <citation type="submission" date="2021-04" db="EMBL/GenBank/DDBJ databases">
        <authorList>
            <person name="Gilroy R."/>
        </authorList>
    </citation>
    <scope>NUCLEOTIDE SEQUENCE</scope>
    <source>
        <strain evidence="10">ChiBcec16_6824</strain>
    </source>
</reference>
<dbReference type="SMART" id="SM00902">
    <property type="entry name" value="Fe_hyd_SSU"/>
    <property type="match status" value="1"/>
</dbReference>
<dbReference type="Proteomes" id="UP000823868">
    <property type="component" value="Unassembled WGS sequence"/>
</dbReference>
<evidence type="ECO:0000259" key="8">
    <source>
        <dbReference type="PROSITE" id="PS51379"/>
    </source>
</evidence>
<dbReference type="Gene3D" id="3.40.50.1780">
    <property type="match status" value="1"/>
</dbReference>
<dbReference type="InterPro" id="IPR050340">
    <property type="entry name" value="Cytosolic_Fe-S_CAF"/>
</dbReference>
<dbReference type="AlphaFoldDB" id="A0A9D2BZ80"/>
<dbReference type="GO" id="GO:0008137">
    <property type="term" value="F:NADH dehydrogenase (ubiquinone) activity"/>
    <property type="evidence" value="ECO:0007669"/>
    <property type="project" value="InterPro"/>
</dbReference>
<feature type="domain" description="2Fe-2S ferredoxin-type" evidence="7">
    <location>
        <begin position="1"/>
        <end position="78"/>
    </location>
</feature>
<dbReference type="FunFam" id="3.30.70.20:FF:000035">
    <property type="entry name" value="Iron hydrogenase 1"/>
    <property type="match status" value="1"/>
</dbReference>
<evidence type="ECO:0000313" key="11">
    <source>
        <dbReference type="Proteomes" id="UP000823868"/>
    </source>
</evidence>
<dbReference type="GO" id="GO:0051539">
    <property type="term" value="F:4 iron, 4 sulfur cluster binding"/>
    <property type="evidence" value="ECO:0007669"/>
    <property type="project" value="UniProtKB-KW"/>
</dbReference>
<evidence type="ECO:0000256" key="4">
    <source>
        <dbReference type="ARBA" id="ARBA00022737"/>
    </source>
</evidence>
<dbReference type="InterPro" id="IPR036010">
    <property type="entry name" value="2Fe-2S_ferredoxin-like_sf"/>
</dbReference>
<dbReference type="PANTHER" id="PTHR11615">
    <property type="entry name" value="NITRATE, FORMATE, IRON DEHYDROGENASE"/>
    <property type="match status" value="1"/>
</dbReference>
<dbReference type="GO" id="GO:0005506">
    <property type="term" value="F:iron ion binding"/>
    <property type="evidence" value="ECO:0007669"/>
    <property type="project" value="InterPro"/>
</dbReference>
<comment type="caution">
    <text evidence="10">The sequence shown here is derived from an EMBL/GenBank/DDBJ whole genome shotgun (WGS) entry which is preliminary data.</text>
</comment>